<gene>
    <name evidence="1" type="ORF">SAMN04487909_105252</name>
</gene>
<sequence length="41" mass="4460">MELTKSKRGIKVFATFLVIEGIGVVDPFLPSIVKQKGGINE</sequence>
<evidence type="ECO:0000313" key="2">
    <source>
        <dbReference type="Proteomes" id="UP000182836"/>
    </source>
</evidence>
<dbReference type="EMBL" id="FNED01000005">
    <property type="protein sequence ID" value="SDI60175.1"/>
    <property type="molecule type" value="Genomic_DNA"/>
</dbReference>
<organism evidence="1 2">
    <name type="scientific">Aneurinibacillus migulanus</name>
    <name type="common">Bacillus migulanus</name>
    <dbReference type="NCBI Taxonomy" id="47500"/>
    <lineage>
        <taxon>Bacteria</taxon>
        <taxon>Bacillati</taxon>
        <taxon>Bacillota</taxon>
        <taxon>Bacilli</taxon>
        <taxon>Bacillales</taxon>
        <taxon>Paenibacillaceae</taxon>
        <taxon>Aneurinibacillus group</taxon>
        <taxon>Aneurinibacillus</taxon>
    </lineage>
</organism>
<name>A0A1G8LWZ2_ANEMI</name>
<reference evidence="1 2" key="1">
    <citation type="submission" date="2016-10" db="EMBL/GenBank/DDBJ databases">
        <authorList>
            <person name="de Groot N.N."/>
        </authorList>
    </citation>
    <scope>NUCLEOTIDE SEQUENCE [LARGE SCALE GENOMIC DNA]</scope>
    <source>
        <strain evidence="1 2">DSM 2895</strain>
    </source>
</reference>
<accession>A0A1G8LWZ2</accession>
<dbReference type="RefSeq" id="WP_255322231.1">
    <property type="nucleotide sequence ID" value="NZ_BJOA01000073.1"/>
</dbReference>
<protein>
    <submittedName>
        <fullName evidence="1">Uncharacterized protein</fullName>
    </submittedName>
</protein>
<dbReference type="Proteomes" id="UP000182836">
    <property type="component" value="Unassembled WGS sequence"/>
</dbReference>
<proteinExistence type="predicted"/>
<evidence type="ECO:0000313" key="1">
    <source>
        <dbReference type="EMBL" id="SDI60175.1"/>
    </source>
</evidence>
<dbReference type="AlphaFoldDB" id="A0A1G8LWZ2"/>
<dbReference type="GeneID" id="87589697"/>